<keyword evidence="2" id="KW-0132">Cell division</keyword>
<sequence length="362" mass="41015">MVTEAEHWWSLHFIHLQFMTRKGRQGYETEIKRRKATSDQRPWLGSPEVKIDSPPTTPSDVLMSGSPRTQEYRIYRLLTSVSEAADTFDPMDQSGEPIFEPYPGVDLDEDMIEDVMDLGDYEADAIDEEDEGHEEEGDHVTPFNPFALGLKEINNLARCRVSTFKPGNGVKELLDDDLNQYWQSDGVQPHLLTMKFTRQVEIRALRFFVDYTQDESYTPTKILWYAGTSEHNLIQFSTSTLVSPSGWQEVSITGAGGGDDGNSLCCFVVQMHVMENHQNGKDTHIRGVKVYGFDDQLRAAGTTGRRDEDVVAFRVDESKGAEEAERELLGELRRREVERSFEPGDASGTASTLDFMEDPILR</sequence>
<evidence type="ECO:0000256" key="5">
    <source>
        <dbReference type="ARBA" id="ARBA00023306"/>
    </source>
</evidence>
<dbReference type="PROSITE" id="PS51284">
    <property type="entry name" value="DOC"/>
    <property type="match status" value="1"/>
</dbReference>
<name>A0A194VUC3_CYTMA</name>
<dbReference type="GO" id="GO:0051301">
    <property type="term" value="P:cell division"/>
    <property type="evidence" value="ECO:0007669"/>
    <property type="project" value="UniProtKB-KW"/>
</dbReference>
<protein>
    <submittedName>
        <fullName evidence="8">Anaphase-promoting complex subunit 10</fullName>
    </submittedName>
</protein>
<dbReference type="GO" id="GO:0070979">
    <property type="term" value="P:protein K11-linked ubiquitination"/>
    <property type="evidence" value="ECO:0007669"/>
    <property type="project" value="TreeGrafter"/>
</dbReference>
<evidence type="ECO:0000256" key="3">
    <source>
        <dbReference type="ARBA" id="ARBA00022776"/>
    </source>
</evidence>
<feature type="domain" description="DOC" evidence="7">
    <location>
        <begin position="129"/>
        <end position="317"/>
    </location>
</feature>
<dbReference type="Pfam" id="PF03256">
    <property type="entry name" value="ANAPC10"/>
    <property type="match status" value="1"/>
</dbReference>
<dbReference type="GO" id="GO:0005680">
    <property type="term" value="C:anaphase-promoting complex"/>
    <property type="evidence" value="ECO:0007669"/>
    <property type="project" value="InterPro"/>
</dbReference>
<dbReference type="AlphaFoldDB" id="A0A194VUC3"/>
<keyword evidence="5" id="KW-0131">Cell cycle</keyword>
<evidence type="ECO:0000256" key="4">
    <source>
        <dbReference type="ARBA" id="ARBA00022786"/>
    </source>
</evidence>
<dbReference type="SMR" id="A0A194VUC3"/>
<evidence type="ECO:0000256" key="1">
    <source>
        <dbReference type="ARBA" id="ARBA00006762"/>
    </source>
</evidence>
<dbReference type="Gene3D" id="2.60.120.260">
    <property type="entry name" value="Galactose-binding domain-like"/>
    <property type="match status" value="1"/>
</dbReference>
<dbReference type="InterPro" id="IPR004939">
    <property type="entry name" value="APC_su10/DOC_dom"/>
</dbReference>
<keyword evidence="9" id="KW-1185">Reference proteome</keyword>
<feature type="region of interest" description="Disordered" evidence="6">
    <location>
        <begin position="33"/>
        <end position="65"/>
    </location>
</feature>
<evidence type="ECO:0000313" key="9">
    <source>
        <dbReference type="Proteomes" id="UP000078559"/>
    </source>
</evidence>
<dbReference type="InterPro" id="IPR008979">
    <property type="entry name" value="Galactose-bd-like_sf"/>
</dbReference>
<keyword evidence="4" id="KW-0833">Ubl conjugation pathway</keyword>
<accession>A0A194VUC3</accession>
<evidence type="ECO:0000259" key="7">
    <source>
        <dbReference type="PROSITE" id="PS51284"/>
    </source>
</evidence>
<evidence type="ECO:0000256" key="6">
    <source>
        <dbReference type="SAM" id="MobiDB-lite"/>
    </source>
</evidence>
<dbReference type="PANTHER" id="PTHR12936">
    <property type="entry name" value="ANAPHASE-PROMOTING COMPLEX 10"/>
    <property type="match status" value="1"/>
</dbReference>
<dbReference type="PANTHER" id="PTHR12936:SF0">
    <property type="entry name" value="ANAPHASE-PROMOTING COMPLEX SUBUNIT 10"/>
    <property type="match status" value="1"/>
</dbReference>
<dbReference type="InterPro" id="IPR016901">
    <property type="entry name" value="APC10/Doc1"/>
</dbReference>
<dbReference type="SMART" id="SM01337">
    <property type="entry name" value="APC10"/>
    <property type="match status" value="1"/>
</dbReference>
<dbReference type="SUPFAM" id="SSF49785">
    <property type="entry name" value="Galactose-binding domain-like"/>
    <property type="match status" value="1"/>
</dbReference>
<keyword evidence="3" id="KW-0498">Mitosis</keyword>
<evidence type="ECO:0000256" key="2">
    <source>
        <dbReference type="ARBA" id="ARBA00022618"/>
    </source>
</evidence>
<gene>
    <name evidence="8" type="ORF">VM1G_02918</name>
</gene>
<reference evidence="8" key="1">
    <citation type="submission" date="2014-12" db="EMBL/GenBank/DDBJ databases">
        <title>Genome Sequence of Valsa Canker Pathogens Uncovers a Specific Adaption of Colonization on Woody Bark.</title>
        <authorList>
            <person name="Yin Z."/>
            <person name="Liu H."/>
            <person name="Gao X."/>
            <person name="Li Z."/>
            <person name="Song N."/>
            <person name="Ke X."/>
            <person name="Dai Q."/>
            <person name="Wu Y."/>
            <person name="Sun Y."/>
            <person name="Xu J.-R."/>
            <person name="Kang Z.K."/>
            <person name="Wang L."/>
            <person name="Huang L."/>
        </authorList>
    </citation>
    <scope>NUCLEOTIDE SEQUENCE [LARGE SCALE GENOMIC DNA]</scope>
    <source>
        <strain evidence="8">03-8</strain>
    </source>
</reference>
<dbReference type="CDD" id="cd08366">
    <property type="entry name" value="APC10"/>
    <property type="match status" value="1"/>
</dbReference>
<dbReference type="OrthoDB" id="24948at2759"/>
<dbReference type="EMBL" id="CM003100">
    <property type="protein sequence ID" value="KUI67811.1"/>
    <property type="molecule type" value="Genomic_DNA"/>
</dbReference>
<dbReference type="GO" id="GO:0031145">
    <property type="term" value="P:anaphase-promoting complex-dependent catabolic process"/>
    <property type="evidence" value="ECO:0007669"/>
    <property type="project" value="InterPro"/>
</dbReference>
<feature type="region of interest" description="Disordered" evidence="6">
    <location>
        <begin position="338"/>
        <end position="362"/>
    </location>
</feature>
<dbReference type="Proteomes" id="UP000078559">
    <property type="component" value="Chromosome 3"/>
</dbReference>
<evidence type="ECO:0000313" key="8">
    <source>
        <dbReference type="EMBL" id="KUI67811.1"/>
    </source>
</evidence>
<organism evidence="8 9">
    <name type="scientific">Cytospora mali</name>
    <name type="common">Apple Valsa canker fungus</name>
    <name type="synonym">Valsa mali</name>
    <dbReference type="NCBI Taxonomy" id="578113"/>
    <lineage>
        <taxon>Eukaryota</taxon>
        <taxon>Fungi</taxon>
        <taxon>Dikarya</taxon>
        <taxon>Ascomycota</taxon>
        <taxon>Pezizomycotina</taxon>
        <taxon>Sordariomycetes</taxon>
        <taxon>Sordariomycetidae</taxon>
        <taxon>Diaporthales</taxon>
        <taxon>Cytosporaceae</taxon>
        <taxon>Cytospora</taxon>
    </lineage>
</organism>
<comment type="similarity">
    <text evidence="1">Belongs to the APC10 family.</text>
</comment>
<proteinExistence type="inferred from homology"/>